<evidence type="ECO:0000313" key="3">
    <source>
        <dbReference type="Proteomes" id="UP001157006"/>
    </source>
</evidence>
<gene>
    <name evidence="2" type="ORF">VFH_IV095560</name>
</gene>
<evidence type="ECO:0000256" key="1">
    <source>
        <dbReference type="SAM" id="MobiDB-lite"/>
    </source>
</evidence>
<organism evidence="2 3">
    <name type="scientific">Vicia faba</name>
    <name type="common">Broad bean</name>
    <name type="synonym">Faba vulgaris</name>
    <dbReference type="NCBI Taxonomy" id="3906"/>
    <lineage>
        <taxon>Eukaryota</taxon>
        <taxon>Viridiplantae</taxon>
        <taxon>Streptophyta</taxon>
        <taxon>Embryophyta</taxon>
        <taxon>Tracheophyta</taxon>
        <taxon>Spermatophyta</taxon>
        <taxon>Magnoliopsida</taxon>
        <taxon>eudicotyledons</taxon>
        <taxon>Gunneridae</taxon>
        <taxon>Pentapetalae</taxon>
        <taxon>rosids</taxon>
        <taxon>fabids</taxon>
        <taxon>Fabales</taxon>
        <taxon>Fabaceae</taxon>
        <taxon>Papilionoideae</taxon>
        <taxon>50 kb inversion clade</taxon>
        <taxon>NPAAA clade</taxon>
        <taxon>Hologalegina</taxon>
        <taxon>IRL clade</taxon>
        <taxon>Fabeae</taxon>
        <taxon>Vicia</taxon>
    </lineage>
</organism>
<reference evidence="2 3" key="1">
    <citation type="submission" date="2023-01" db="EMBL/GenBank/DDBJ databases">
        <authorList>
            <person name="Kreplak J."/>
        </authorList>
    </citation>
    <scope>NUCLEOTIDE SEQUENCE [LARGE SCALE GENOMIC DNA]</scope>
</reference>
<dbReference type="InterPro" id="IPR039612">
    <property type="entry name" value="VQ_5/9/14"/>
</dbReference>
<evidence type="ECO:0000313" key="2">
    <source>
        <dbReference type="EMBL" id="CAI8608637.1"/>
    </source>
</evidence>
<accession>A0AAV1AGQ8</accession>
<protein>
    <recommendedName>
        <fullName evidence="4">VQ domain-containing protein</fullName>
    </recommendedName>
</protein>
<feature type="region of interest" description="Disordered" evidence="1">
    <location>
        <begin position="220"/>
        <end position="241"/>
    </location>
</feature>
<feature type="compositionally biased region" description="Low complexity" evidence="1">
    <location>
        <begin position="272"/>
        <end position="292"/>
    </location>
</feature>
<feature type="region of interest" description="Disordered" evidence="1">
    <location>
        <begin position="1"/>
        <end position="26"/>
    </location>
</feature>
<feature type="region of interest" description="Disordered" evidence="1">
    <location>
        <begin position="259"/>
        <end position="322"/>
    </location>
</feature>
<feature type="compositionally biased region" description="Polar residues" evidence="1">
    <location>
        <begin position="259"/>
        <end position="268"/>
    </location>
</feature>
<dbReference type="AlphaFoldDB" id="A0AAV1AGQ8"/>
<dbReference type="EMBL" id="OX451739">
    <property type="protein sequence ID" value="CAI8608637.1"/>
    <property type="molecule type" value="Genomic_DNA"/>
</dbReference>
<feature type="compositionally biased region" description="Polar residues" evidence="1">
    <location>
        <begin position="313"/>
        <end position="322"/>
    </location>
</feature>
<evidence type="ECO:0008006" key="4">
    <source>
        <dbReference type="Google" id="ProtNLM"/>
    </source>
</evidence>
<name>A0AAV1AGQ8_VICFA</name>
<dbReference type="PANTHER" id="PTHR33783">
    <property type="entry name" value="PROTEIN HAIKU1"/>
    <property type="match status" value="1"/>
</dbReference>
<keyword evidence="3" id="KW-1185">Reference proteome</keyword>
<sequence length="322" mass="35813">MENSRNRQNENMGVNKMGKTIKKNSSQAATNFGHNVVTSGRHHYPQSKIHHIHRDDFKSFVMLTTGRESNRPTRTQSEITRLQQNRPPPLANVRPLGRFPMQAPPPRAPYINGLAVPPLQPISGPPVFDSSWNNFVESPISAFMRKFRESENYYGGGGCGGGGGASTGNQFQSYSPPQQQNVQFQPQYFPIQTQMVNNVEQYNQTFPNLNPSVSLNVASNSNQTFPMNPSNQFLNGFPESQANYSMSPNSEYLLASPTQKGNVLSPQSPHRPLLSPSIFSSPSSPDYPFQPYLHNEILSPEPQSPLSSGIFPFTSSQRPDDE</sequence>
<proteinExistence type="predicted"/>
<dbReference type="Proteomes" id="UP001157006">
    <property type="component" value="Chromosome 4"/>
</dbReference>
<dbReference type="PANTHER" id="PTHR33783:SF1">
    <property type="entry name" value="PROTEIN HAIKU1"/>
    <property type="match status" value="1"/>
</dbReference>